<name>A0A8S9K3T5_BRACR</name>
<protein>
    <submittedName>
        <fullName evidence="1">Uncharacterized protein</fullName>
    </submittedName>
</protein>
<evidence type="ECO:0000313" key="1">
    <source>
        <dbReference type="EMBL" id="KAF2589480.1"/>
    </source>
</evidence>
<comment type="caution">
    <text evidence="1">The sequence shown here is derived from an EMBL/GenBank/DDBJ whole genome shotgun (WGS) entry which is preliminary data.</text>
</comment>
<proteinExistence type="predicted"/>
<gene>
    <name evidence="1" type="ORF">F2Q70_00040785</name>
</gene>
<dbReference type="AlphaFoldDB" id="A0A8S9K3T5"/>
<dbReference type="EMBL" id="QGKY02000190">
    <property type="protein sequence ID" value="KAF2589480.1"/>
    <property type="molecule type" value="Genomic_DNA"/>
</dbReference>
<organism evidence="1">
    <name type="scientific">Brassica cretica</name>
    <name type="common">Mustard</name>
    <dbReference type="NCBI Taxonomy" id="69181"/>
    <lineage>
        <taxon>Eukaryota</taxon>
        <taxon>Viridiplantae</taxon>
        <taxon>Streptophyta</taxon>
        <taxon>Embryophyta</taxon>
        <taxon>Tracheophyta</taxon>
        <taxon>Spermatophyta</taxon>
        <taxon>Magnoliopsida</taxon>
        <taxon>eudicotyledons</taxon>
        <taxon>Gunneridae</taxon>
        <taxon>Pentapetalae</taxon>
        <taxon>rosids</taxon>
        <taxon>malvids</taxon>
        <taxon>Brassicales</taxon>
        <taxon>Brassicaceae</taxon>
        <taxon>Brassiceae</taxon>
        <taxon>Brassica</taxon>
    </lineage>
</organism>
<sequence>MKERVEFENMWEIRKKDFTLKQILNNQKLLDSLLSRNDQLTEPEIALKNKLINDLLTT</sequence>
<accession>A0A8S9K3T5</accession>
<reference evidence="1" key="1">
    <citation type="submission" date="2019-12" db="EMBL/GenBank/DDBJ databases">
        <title>Genome sequencing and annotation of Brassica cretica.</title>
        <authorList>
            <person name="Studholme D.J."/>
            <person name="Sarris P.F."/>
        </authorList>
    </citation>
    <scope>NUCLEOTIDE SEQUENCE</scope>
    <source>
        <strain evidence="1">PFS-102/07</strain>
        <tissue evidence="1">Leaf</tissue>
    </source>
</reference>